<evidence type="ECO:0000256" key="1">
    <source>
        <dbReference type="ARBA" id="ARBA00004319"/>
    </source>
</evidence>
<proteinExistence type="inferred from homology"/>
<sequence>MFRTCCTLGVLCLVVVFSSNQREFIPTHEWQVVQPGQPVPAGLHVRFDFVTGQTQAKLMDDNDNSENYAAVLVQNPKMVNGDFTSSDKKYNSHKMDVKLDTSRTFRPYSELRKDYKEILKIAGSESAVLNKLFTDFEKSKNDKESLLILEEMGDLLRKYDNAVDFAENGKLTILMNRLPLVSSDVKIGILSCLAAALQSNPPVKEKMYTAGLLDKLAQLWHQELLLPKIDSSVIGYSLLATSAFIRNYPSAQKNLFGPRADGDMPAGYNLLKRTLEVAVDDAKIKSRVFALLGDLLQEYNSTGNANDSTNLNQYELIKLADNLPKYGFCQAAVRSLFDPSMWRSNSHRQRTMQAVMLISNVCDQHQLYPSDEAVGRRQIERLLNQWREEFVREHEKEQKDETELDSGYYAEMLHLLDCLQHSLLRFYVH</sequence>
<feature type="signal peptide" evidence="10">
    <location>
        <begin position="1"/>
        <end position="20"/>
    </location>
</feature>
<evidence type="ECO:0000256" key="3">
    <source>
        <dbReference type="ARBA" id="ARBA00015352"/>
    </source>
</evidence>
<keyword evidence="9" id="KW-0325">Glycoprotein</keyword>
<dbReference type="Proteomes" id="UP000321570">
    <property type="component" value="Unassembled WGS sequence"/>
</dbReference>
<keyword evidence="6" id="KW-0256">Endoplasmic reticulum</keyword>
<evidence type="ECO:0000256" key="5">
    <source>
        <dbReference type="ARBA" id="ARBA00022729"/>
    </source>
</evidence>
<evidence type="ECO:0000313" key="12">
    <source>
        <dbReference type="Proteomes" id="UP000321570"/>
    </source>
</evidence>
<dbReference type="EMBL" id="CABIJS010000111">
    <property type="protein sequence ID" value="VUZ43545.1"/>
    <property type="molecule type" value="Genomic_DNA"/>
</dbReference>
<evidence type="ECO:0000313" key="11">
    <source>
        <dbReference type="EMBL" id="VUZ43545.1"/>
    </source>
</evidence>
<keyword evidence="7" id="KW-0653">Protein transport</keyword>
<keyword evidence="5 10" id="KW-0732">Signal</keyword>
<dbReference type="GO" id="GO:0000774">
    <property type="term" value="F:adenyl-nucleotide exchange factor activity"/>
    <property type="evidence" value="ECO:0007669"/>
    <property type="project" value="TreeGrafter"/>
</dbReference>
<dbReference type="InterPro" id="IPR050693">
    <property type="entry name" value="Hsp70_NEF-Inhibitors"/>
</dbReference>
<accession>A0A564Y8C2</accession>
<keyword evidence="8" id="KW-0811">Translocation</keyword>
<dbReference type="GO" id="GO:0015031">
    <property type="term" value="P:protein transport"/>
    <property type="evidence" value="ECO:0007669"/>
    <property type="project" value="UniProtKB-KW"/>
</dbReference>
<dbReference type="GO" id="GO:0005788">
    <property type="term" value="C:endoplasmic reticulum lumen"/>
    <property type="evidence" value="ECO:0007669"/>
    <property type="project" value="UniProtKB-SubCell"/>
</dbReference>
<gene>
    <name evidence="11" type="ORF">WMSIL1_LOCUS3994</name>
</gene>
<evidence type="ECO:0000256" key="8">
    <source>
        <dbReference type="ARBA" id="ARBA00023010"/>
    </source>
</evidence>
<feature type="chain" id="PRO_5021955356" description="Nucleotide exchange factor SIL1" evidence="10">
    <location>
        <begin position="21"/>
        <end position="429"/>
    </location>
</feature>
<dbReference type="Gene3D" id="1.25.10.10">
    <property type="entry name" value="Leucine-rich Repeat Variant"/>
    <property type="match status" value="1"/>
</dbReference>
<dbReference type="InterPro" id="IPR016024">
    <property type="entry name" value="ARM-type_fold"/>
</dbReference>
<evidence type="ECO:0000256" key="2">
    <source>
        <dbReference type="ARBA" id="ARBA00010588"/>
    </source>
</evidence>
<protein>
    <recommendedName>
        <fullName evidence="3">Nucleotide exchange factor SIL1</fullName>
    </recommendedName>
</protein>
<name>A0A564Y8C2_HYMDI</name>
<dbReference type="AlphaFoldDB" id="A0A564Y8C2"/>
<evidence type="ECO:0000256" key="9">
    <source>
        <dbReference type="ARBA" id="ARBA00023180"/>
    </source>
</evidence>
<evidence type="ECO:0000256" key="7">
    <source>
        <dbReference type="ARBA" id="ARBA00022927"/>
    </source>
</evidence>
<evidence type="ECO:0000256" key="10">
    <source>
        <dbReference type="SAM" id="SignalP"/>
    </source>
</evidence>
<dbReference type="PANTHER" id="PTHR19316">
    <property type="entry name" value="PROTEIN FOLDING REGULATOR"/>
    <property type="match status" value="1"/>
</dbReference>
<comment type="similarity">
    <text evidence="2">Belongs to the SIL1 family.</text>
</comment>
<evidence type="ECO:0000256" key="4">
    <source>
        <dbReference type="ARBA" id="ARBA00022448"/>
    </source>
</evidence>
<evidence type="ECO:0000256" key="6">
    <source>
        <dbReference type="ARBA" id="ARBA00022824"/>
    </source>
</evidence>
<reference evidence="11 12" key="1">
    <citation type="submission" date="2019-07" db="EMBL/GenBank/DDBJ databases">
        <authorList>
            <person name="Jastrzebski P J."/>
            <person name="Paukszto L."/>
            <person name="Jastrzebski P J."/>
        </authorList>
    </citation>
    <scope>NUCLEOTIDE SEQUENCE [LARGE SCALE GENOMIC DNA]</scope>
    <source>
        <strain evidence="11 12">WMS-il1</strain>
    </source>
</reference>
<comment type="subcellular location">
    <subcellularLocation>
        <location evidence="1">Endoplasmic reticulum lumen</location>
    </subcellularLocation>
</comment>
<dbReference type="PANTHER" id="PTHR19316:SF35">
    <property type="entry name" value="NUCLEOTIDE EXCHANGE FACTOR SIL1"/>
    <property type="match status" value="1"/>
</dbReference>
<dbReference type="SUPFAM" id="SSF48371">
    <property type="entry name" value="ARM repeat"/>
    <property type="match status" value="1"/>
</dbReference>
<dbReference type="InterPro" id="IPR011989">
    <property type="entry name" value="ARM-like"/>
</dbReference>
<keyword evidence="4" id="KW-0813">Transport</keyword>
<organism evidence="11 12">
    <name type="scientific">Hymenolepis diminuta</name>
    <name type="common">Rat tapeworm</name>
    <dbReference type="NCBI Taxonomy" id="6216"/>
    <lineage>
        <taxon>Eukaryota</taxon>
        <taxon>Metazoa</taxon>
        <taxon>Spiralia</taxon>
        <taxon>Lophotrochozoa</taxon>
        <taxon>Platyhelminthes</taxon>
        <taxon>Cestoda</taxon>
        <taxon>Eucestoda</taxon>
        <taxon>Cyclophyllidea</taxon>
        <taxon>Hymenolepididae</taxon>
        <taxon>Hymenolepis</taxon>
    </lineage>
</organism>
<keyword evidence="12" id="KW-1185">Reference proteome</keyword>